<dbReference type="Proteomes" id="UP000022141">
    <property type="component" value="Unassembled WGS sequence"/>
</dbReference>
<accession>A0A011Q8X4</accession>
<dbReference type="InterPro" id="IPR010359">
    <property type="entry name" value="IrrE_HExxH"/>
</dbReference>
<keyword evidence="3" id="KW-1185">Reference proteome</keyword>
<reference evidence="2" key="1">
    <citation type="submission" date="2014-02" db="EMBL/GenBank/DDBJ databases">
        <title>Expanding our view of genomic diversity in Candidatus Accumulibacter clades.</title>
        <authorList>
            <person name="Skennerton C.T."/>
            <person name="Barr J.J."/>
            <person name="Slater F.R."/>
            <person name="Bond P.L."/>
            <person name="Tyson G.W."/>
        </authorList>
    </citation>
    <scope>NUCLEOTIDE SEQUENCE [LARGE SCALE GENOMIC DNA]</scope>
</reference>
<comment type="caution">
    <text evidence="2">The sequence shown here is derived from an EMBL/GenBank/DDBJ whole genome shotgun (WGS) entry which is preliminary data.</text>
</comment>
<dbReference type="eggNOG" id="COG2856">
    <property type="taxonomic scope" value="Bacteria"/>
</dbReference>
<dbReference type="EMBL" id="JEMY01000053">
    <property type="protein sequence ID" value="EXI85595.1"/>
    <property type="molecule type" value="Genomic_DNA"/>
</dbReference>
<sequence>MRKPGYRVPPLSKVRIREFTALFRRHLGLDHRSDFPIIEVLEFALPQLIDGYVLEVCSREEMGANHGLTYPNKALIKLREDVYDGAVDGKGRDRFTASHEFGHLMLHGNVSMARSNGPNGHKIYEDSEWQADRFAAELLMPVEALQACGSVDDVAGTCGVSYQAAEIRWNEIKKKA</sequence>
<dbReference type="PANTHER" id="PTHR43236">
    <property type="entry name" value="ANTITOXIN HIGA1"/>
    <property type="match status" value="1"/>
</dbReference>
<dbReference type="PATRIC" id="fig|1454004.3.peg.3523"/>
<evidence type="ECO:0000259" key="1">
    <source>
        <dbReference type="Pfam" id="PF06114"/>
    </source>
</evidence>
<name>A0A011Q8X4_ACCRE</name>
<protein>
    <recommendedName>
        <fullName evidence="1">IrrE N-terminal-like domain-containing protein</fullName>
    </recommendedName>
</protein>
<dbReference type="STRING" id="1454004.AW11_03423"/>
<dbReference type="Gene3D" id="1.10.10.2910">
    <property type="match status" value="1"/>
</dbReference>
<dbReference type="PANTHER" id="PTHR43236:SF1">
    <property type="entry name" value="BLL7220 PROTEIN"/>
    <property type="match status" value="1"/>
</dbReference>
<dbReference type="AlphaFoldDB" id="A0A011Q8X4"/>
<organism evidence="2 3">
    <name type="scientific">Accumulibacter regalis</name>
    <dbReference type="NCBI Taxonomy" id="522306"/>
    <lineage>
        <taxon>Bacteria</taxon>
        <taxon>Pseudomonadati</taxon>
        <taxon>Pseudomonadota</taxon>
        <taxon>Betaproteobacteria</taxon>
        <taxon>Candidatus Accumulibacter</taxon>
    </lineage>
</organism>
<proteinExistence type="predicted"/>
<dbReference type="Pfam" id="PF06114">
    <property type="entry name" value="Peptidase_M78"/>
    <property type="match status" value="1"/>
</dbReference>
<evidence type="ECO:0000313" key="2">
    <source>
        <dbReference type="EMBL" id="EXI85595.1"/>
    </source>
</evidence>
<feature type="domain" description="IrrE N-terminal-like" evidence="1">
    <location>
        <begin position="90"/>
        <end position="169"/>
    </location>
</feature>
<dbReference type="InterPro" id="IPR052345">
    <property type="entry name" value="Rad_response_metalloprotease"/>
</dbReference>
<gene>
    <name evidence="2" type="ORF">AW11_03423</name>
</gene>
<evidence type="ECO:0000313" key="3">
    <source>
        <dbReference type="Proteomes" id="UP000022141"/>
    </source>
</evidence>